<dbReference type="RefSeq" id="WP_257532723.1">
    <property type="nucleotide sequence ID" value="NZ_JANKAS010000015.1"/>
</dbReference>
<accession>A0AAE3HI85</accession>
<evidence type="ECO:0000313" key="1">
    <source>
        <dbReference type="EMBL" id="MCR1899919.1"/>
    </source>
</evidence>
<dbReference type="Pfam" id="PF13170">
    <property type="entry name" value="DUF4003"/>
    <property type="match status" value="1"/>
</dbReference>
<protein>
    <submittedName>
        <fullName evidence="1">DUF4003 domain-containing protein</fullName>
    </submittedName>
</protein>
<comment type="caution">
    <text evidence="1">The sequence shown here is derived from an EMBL/GenBank/DDBJ whole genome shotgun (WGS) entry which is preliminary data.</text>
</comment>
<sequence>MNHSMKQRCELFVRNRDIMKSNFKWDNSALHPLSACLYTEQGLEIDVEKIKSSKIIIKNDAGVFSTFRSTAFFILATMFSLDKFPEDKFHKTLKAYEILKQEFWSSQYLPLSAFVMANRIEPFEYERVAQKSKEIYQRMKKEHPFLTSGEDYGFAIMFALSDVTIDKAIDEMERCYQRLKGNFFSANGVQSLSHTLALGEENTDEKCNRVMGIFKGLKEKNCKFGTGMELSTLGVLALIPEDMDQTIKDIIEVNEYLLSCKGFGALGTGKVQRLMYSAILVAQEYKKYCIEHLMNMTSINSVTSIIIAQQIAISVVIAASITTSTHSN</sequence>
<dbReference type="Proteomes" id="UP001205748">
    <property type="component" value="Unassembled WGS sequence"/>
</dbReference>
<dbReference type="AlphaFoldDB" id="A0AAE3HI85"/>
<proteinExistence type="predicted"/>
<dbReference type="InterPro" id="IPR025062">
    <property type="entry name" value="DUF4003"/>
</dbReference>
<gene>
    <name evidence="1" type="ORF">NSA47_13150</name>
</gene>
<name>A0AAE3HI85_9FIRM</name>
<evidence type="ECO:0000313" key="2">
    <source>
        <dbReference type="Proteomes" id="UP001205748"/>
    </source>
</evidence>
<organism evidence="1 2">
    <name type="scientific">Irregularibacter muris</name>
    <dbReference type="NCBI Taxonomy" id="1796619"/>
    <lineage>
        <taxon>Bacteria</taxon>
        <taxon>Bacillati</taxon>
        <taxon>Bacillota</taxon>
        <taxon>Clostridia</taxon>
        <taxon>Eubacteriales</taxon>
        <taxon>Eubacteriaceae</taxon>
        <taxon>Irregularibacter</taxon>
    </lineage>
</organism>
<reference evidence="1" key="1">
    <citation type="submission" date="2022-07" db="EMBL/GenBank/DDBJ databases">
        <title>Enhanced cultured diversity of the mouse gut microbiota enables custom-made synthetic communities.</title>
        <authorList>
            <person name="Afrizal A."/>
        </authorList>
    </citation>
    <scope>NUCLEOTIDE SEQUENCE</scope>
    <source>
        <strain evidence="1">DSM 28593</strain>
    </source>
</reference>
<dbReference type="EMBL" id="JANKAS010000015">
    <property type="protein sequence ID" value="MCR1899919.1"/>
    <property type="molecule type" value="Genomic_DNA"/>
</dbReference>
<keyword evidence="2" id="KW-1185">Reference proteome</keyword>